<protein>
    <submittedName>
        <fullName evidence="2">Uncharacterized protein</fullName>
    </submittedName>
</protein>
<sequence length="62" mass="6835">MTEILIYLLPIFILLSGIVFLLVGKVKKNRLFNGIGIGIIASLLILELPSFIEGFVKGFSEL</sequence>
<evidence type="ECO:0000313" key="3">
    <source>
        <dbReference type="Proteomes" id="UP001234495"/>
    </source>
</evidence>
<evidence type="ECO:0000256" key="1">
    <source>
        <dbReference type="SAM" id="Phobius"/>
    </source>
</evidence>
<organism evidence="2 3">
    <name type="scientific">Metabacillus malikii</name>
    <dbReference type="NCBI Taxonomy" id="1504265"/>
    <lineage>
        <taxon>Bacteria</taxon>
        <taxon>Bacillati</taxon>
        <taxon>Bacillota</taxon>
        <taxon>Bacilli</taxon>
        <taxon>Bacillales</taxon>
        <taxon>Bacillaceae</taxon>
        <taxon>Metabacillus</taxon>
    </lineage>
</organism>
<reference evidence="2 3" key="1">
    <citation type="submission" date="2023-07" db="EMBL/GenBank/DDBJ databases">
        <title>Genomic Encyclopedia of Type Strains, Phase IV (KMG-IV): sequencing the most valuable type-strain genomes for metagenomic binning, comparative biology and taxonomic classification.</title>
        <authorList>
            <person name="Goeker M."/>
        </authorList>
    </citation>
    <scope>NUCLEOTIDE SEQUENCE [LARGE SCALE GENOMIC DNA]</scope>
    <source>
        <strain evidence="2 3">DSM 29005</strain>
    </source>
</reference>
<feature type="transmembrane region" description="Helical" evidence="1">
    <location>
        <begin position="31"/>
        <end position="52"/>
    </location>
</feature>
<keyword evidence="1" id="KW-0812">Transmembrane</keyword>
<keyword evidence="1" id="KW-1133">Transmembrane helix</keyword>
<accession>A0ABT9ZIR1</accession>
<dbReference type="EMBL" id="JAUSUD010000018">
    <property type="protein sequence ID" value="MDQ0232165.1"/>
    <property type="molecule type" value="Genomic_DNA"/>
</dbReference>
<keyword evidence="1" id="KW-0472">Membrane</keyword>
<name>A0ABT9ZIR1_9BACI</name>
<gene>
    <name evidence="2" type="ORF">J2S19_003452</name>
</gene>
<evidence type="ECO:0000313" key="2">
    <source>
        <dbReference type="EMBL" id="MDQ0232165.1"/>
    </source>
</evidence>
<keyword evidence="3" id="KW-1185">Reference proteome</keyword>
<dbReference type="RefSeq" id="WP_307344181.1">
    <property type="nucleotide sequence ID" value="NZ_JAUSUD010000018.1"/>
</dbReference>
<dbReference type="Proteomes" id="UP001234495">
    <property type="component" value="Unassembled WGS sequence"/>
</dbReference>
<comment type="caution">
    <text evidence="2">The sequence shown here is derived from an EMBL/GenBank/DDBJ whole genome shotgun (WGS) entry which is preliminary data.</text>
</comment>
<proteinExistence type="predicted"/>
<feature type="transmembrane region" description="Helical" evidence="1">
    <location>
        <begin position="6"/>
        <end position="24"/>
    </location>
</feature>